<dbReference type="Gene3D" id="1.25.40.20">
    <property type="entry name" value="Ankyrin repeat-containing domain"/>
    <property type="match status" value="1"/>
</dbReference>
<reference evidence="1 2" key="1">
    <citation type="submission" date="2018-11" db="EMBL/GenBank/DDBJ databases">
        <authorList>
            <consortium name="Pathogen Informatics"/>
        </authorList>
    </citation>
    <scope>NUCLEOTIDE SEQUENCE [LARGE SCALE GENOMIC DNA]</scope>
</reference>
<dbReference type="OrthoDB" id="10254686at2759"/>
<evidence type="ECO:0000313" key="1">
    <source>
        <dbReference type="EMBL" id="VDM69590.1"/>
    </source>
</evidence>
<gene>
    <name evidence="1" type="ORF">SVUK_LOCUS4588</name>
</gene>
<dbReference type="SUPFAM" id="SSF48403">
    <property type="entry name" value="Ankyrin repeat"/>
    <property type="match status" value="1"/>
</dbReference>
<accession>A0A3P7I9U4</accession>
<organism evidence="1 2">
    <name type="scientific">Strongylus vulgaris</name>
    <name type="common">Blood worm</name>
    <dbReference type="NCBI Taxonomy" id="40348"/>
    <lineage>
        <taxon>Eukaryota</taxon>
        <taxon>Metazoa</taxon>
        <taxon>Ecdysozoa</taxon>
        <taxon>Nematoda</taxon>
        <taxon>Chromadorea</taxon>
        <taxon>Rhabditida</taxon>
        <taxon>Rhabditina</taxon>
        <taxon>Rhabditomorpha</taxon>
        <taxon>Strongyloidea</taxon>
        <taxon>Strongylidae</taxon>
        <taxon>Strongylus</taxon>
    </lineage>
</organism>
<dbReference type="AlphaFoldDB" id="A0A3P7I9U4"/>
<evidence type="ECO:0008006" key="3">
    <source>
        <dbReference type="Google" id="ProtNLM"/>
    </source>
</evidence>
<name>A0A3P7I9U4_STRVU</name>
<evidence type="ECO:0000313" key="2">
    <source>
        <dbReference type="Proteomes" id="UP000270094"/>
    </source>
</evidence>
<keyword evidence="2" id="KW-1185">Reference proteome</keyword>
<proteinExistence type="predicted"/>
<dbReference type="Proteomes" id="UP000270094">
    <property type="component" value="Unassembled WGS sequence"/>
</dbReference>
<dbReference type="EMBL" id="UYYB01012794">
    <property type="protein sequence ID" value="VDM69590.1"/>
    <property type="molecule type" value="Genomic_DNA"/>
</dbReference>
<sequence>MYMHSIVHRIEAFLDITWQDARGNSALMLAAAENRILHVKGILIMAVERGTLWQILDMRNEEGLTALEMAVRAGSDTCAMLITKFAREAQKSRVRDAFIMLSTGNLLMTKGSFMD</sequence>
<protein>
    <recommendedName>
        <fullName evidence="3">Ankyrin repeat protein</fullName>
    </recommendedName>
</protein>
<dbReference type="InterPro" id="IPR036770">
    <property type="entry name" value="Ankyrin_rpt-contain_sf"/>
</dbReference>